<gene>
    <name evidence="1" type="ORF">L484_003692</name>
</gene>
<dbReference type="Proteomes" id="UP000030645">
    <property type="component" value="Unassembled WGS sequence"/>
</dbReference>
<keyword evidence="2" id="KW-1185">Reference proteome</keyword>
<proteinExistence type="predicted"/>
<reference evidence="2" key="1">
    <citation type="submission" date="2013-01" db="EMBL/GenBank/DDBJ databases">
        <title>Draft Genome Sequence of a Mulberry Tree, Morus notabilis C.K. Schneid.</title>
        <authorList>
            <person name="He N."/>
            <person name="Zhao S."/>
        </authorList>
    </citation>
    <scope>NUCLEOTIDE SEQUENCE</scope>
</reference>
<evidence type="ECO:0000313" key="2">
    <source>
        <dbReference type="Proteomes" id="UP000030645"/>
    </source>
</evidence>
<organism evidence="1 2">
    <name type="scientific">Morus notabilis</name>
    <dbReference type="NCBI Taxonomy" id="981085"/>
    <lineage>
        <taxon>Eukaryota</taxon>
        <taxon>Viridiplantae</taxon>
        <taxon>Streptophyta</taxon>
        <taxon>Embryophyta</taxon>
        <taxon>Tracheophyta</taxon>
        <taxon>Spermatophyta</taxon>
        <taxon>Magnoliopsida</taxon>
        <taxon>eudicotyledons</taxon>
        <taxon>Gunneridae</taxon>
        <taxon>Pentapetalae</taxon>
        <taxon>rosids</taxon>
        <taxon>fabids</taxon>
        <taxon>Rosales</taxon>
        <taxon>Moraceae</taxon>
        <taxon>Moreae</taxon>
        <taxon>Morus</taxon>
    </lineage>
</organism>
<accession>W9SAI0</accession>
<dbReference type="EMBL" id="KE345883">
    <property type="protein sequence ID" value="EXC19670.1"/>
    <property type="molecule type" value="Genomic_DNA"/>
</dbReference>
<protein>
    <submittedName>
        <fullName evidence="1">Uncharacterized protein</fullName>
    </submittedName>
</protein>
<evidence type="ECO:0000313" key="1">
    <source>
        <dbReference type="EMBL" id="EXC19670.1"/>
    </source>
</evidence>
<dbReference type="AlphaFoldDB" id="W9SAI0"/>
<name>W9SAI0_9ROSA</name>
<sequence>MGEITKSYLPIFVEAKIVLWRWILNLQLTETARSVDDGGIAMLISWKPRLTATDLSCKEVLSTKSQPQERVVLHHGRSQTIPLSRIRRELRKSGLIPSVEN</sequence>